<evidence type="ECO:0000256" key="1">
    <source>
        <dbReference type="ARBA" id="ARBA00006479"/>
    </source>
</evidence>
<sequence>MLQAAVGLDIGGTNIKAGLVREDGVILYDMMAPTNAEKGKDQLLDSIAEAAASCMEQARNYTNIEVTGIGMGTAGFITLEGAIGSATANLPDWKGTPLRAEMERRLHLPAQLENDVNVLAIGEMWQGAGRGLTDFLCVSLGTGVGGSIITNGLTYRGRSGYAGAFGHQIIQMGGNPCTCGSKGCWEQYASVTALKRQALAAGQPAWADDPRQLFIQAEVGNETAKILIHDYAEFIAIGLTNLIHLYNPPAIIIGGAISEQGDALLRPVREQIERYTMDGFADHPPLPILPAILGNRAGIIGAAKLILT</sequence>
<dbReference type="Proteomes" id="UP001220962">
    <property type="component" value="Chromosome"/>
</dbReference>
<proteinExistence type="inferred from homology"/>
<evidence type="ECO:0000313" key="2">
    <source>
        <dbReference type="EMBL" id="WDH81377.1"/>
    </source>
</evidence>
<dbReference type="PANTHER" id="PTHR18964">
    <property type="entry name" value="ROK (REPRESSOR, ORF, KINASE) FAMILY"/>
    <property type="match status" value="1"/>
</dbReference>
<dbReference type="CDD" id="cd24068">
    <property type="entry name" value="ASKHA_NBD_ROK_FnNanK-like"/>
    <property type="match status" value="1"/>
</dbReference>
<dbReference type="AlphaFoldDB" id="A0AAX3MVT0"/>
<gene>
    <name evidence="2" type="ORF">PUW23_17820</name>
</gene>
<dbReference type="Pfam" id="PF00480">
    <property type="entry name" value="ROK"/>
    <property type="match status" value="1"/>
</dbReference>
<name>A0AAX3MVT0_9BACL</name>
<dbReference type="InterPro" id="IPR043129">
    <property type="entry name" value="ATPase_NBD"/>
</dbReference>
<dbReference type="EMBL" id="CP118101">
    <property type="protein sequence ID" value="WDH81377.1"/>
    <property type="molecule type" value="Genomic_DNA"/>
</dbReference>
<comment type="similarity">
    <text evidence="1">Belongs to the ROK (NagC/XylR) family.</text>
</comment>
<organism evidence="2 3">
    <name type="scientific">Paenibacillus urinalis</name>
    <dbReference type="NCBI Taxonomy" id="521520"/>
    <lineage>
        <taxon>Bacteria</taxon>
        <taxon>Bacillati</taxon>
        <taxon>Bacillota</taxon>
        <taxon>Bacilli</taxon>
        <taxon>Bacillales</taxon>
        <taxon>Paenibacillaceae</taxon>
        <taxon>Paenibacillus</taxon>
    </lineage>
</organism>
<evidence type="ECO:0000313" key="3">
    <source>
        <dbReference type="Proteomes" id="UP001220962"/>
    </source>
</evidence>
<dbReference type="InterPro" id="IPR000600">
    <property type="entry name" value="ROK"/>
</dbReference>
<accession>A0AAX3MVT0</accession>
<dbReference type="Gene3D" id="3.30.420.40">
    <property type="match status" value="2"/>
</dbReference>
<protein>
    <submittedName>
        <fullName evidence="2">ROK family protein</fullName>
    </submittedName>
</protein>
<dbReference type="RefSeq" id="WP_274358889.1">
    <property type="nucleotide sequence ID" value="NZ_CP118101.1"/>
</dbReference>
<reference evidence="2" key="1">
    <citation type="submission" date="2023-02" db="EMBL/GenBank/DDBJ databases">
        <title>Pathogen: clinical or host-associated sample.</title>
        <authorList>
            <person name="Hergert J."/>
            <person name="Casey R."/>
            <person name="Wagner J."/>
            <person name="Young E.L."/>
            <person name="Oakeson K.F."/>
        </authorList>
    </citation>
    <scope>NUCLEOTIDE SEQUENCE</scope>
    <source>
        <strain evidence="2">2022CK-00830</strain>
    </source>
</reference>
<dbReference type="PANTHER" id="PTHR18964:SF149">
    <property type="entry name" value="BIFUNCTIONAL UDP-N-ACETYLGLUCOSAMINE 2-EPIMERASE_N-ACETYLMANNOSAMINE KINASE"/>
    <property type="match status" value="1"/>
</dbReference>
<dbReference type="SUPFAM" id="SSF53067">
    <property type="entry name" value="Actin-like ATPase domain"/>
    <property type="match status" value="1"/>
</dbReference>